<dbReference type="GO" id="GO:0071013">
    <property type="term" value="C:catalytic step 2 spliceosome"/>
    <property type="evidence" value="ECO:0000318"/>
    <property type="project" value="GO_Central"/>
</dbReference>
<dbReference type="EMBL" id="CM007890">
    <property type="protein sequence ID" value="OTG37831.1"/>
    <property type="molecule type" value="Genomic_DNA"/>
</dbReference>
<dbReference type="Gramene" id="mRNA:HanXRQr2_Chr01g0034961">
    <property type="protein sequence ID" value="mRNA:HanXRQr2_Chr01g0034961"/>
    <property type="gene ID" value="HanXRQr2_Chr01g0034961"/>
</dbReference>
<dbReference type="PANTHER" id="PTHR11246">
    <property type="entry name" value="PRE-MRNA SPLICING FACTOR"/>
    <property type="match status" value="1"/>
</dbReference>
<organism evidence="3 4">
    <name type="scientific">Helianthus annuus</name>
    <name type="common">Common sunflower</name>
    <dbReference type="NCBI Taxonomy" id="4232"/>
    <lineage>
        <taxon>Eukaryota</taxon>
        <taxon>Viridiplantae</taxon>
        <taxon>Streptophyta</taxon>
        <taxon>Embryophyta</taxon>
        <taxon>Tracheophyta</taxon>
        <taxon>Spermatophyta</taxon>
        <taxon>Magnoliopsida</taxon>
        <taxon>eudicotyledons</taxon>
        <taxon>Gunneridae</taxon>
        <taxon>Pentapetalae</taxon>
        <taxon>asterids</taxon>
        <taxon>campanulids</taxon>
        <taxon>Asterales</taxon>
        <taxon>Asteraceae</taxon>
        <taxon>Asteroideae</taxon>
        <taxon>Heliantheae alliance</taxon>
        <taxon>Heliantheae</taxon>
        <taxon>Helianthus</taxon>
    </lineage>
</organism>
<dbReference type="InterPro" id="IPR003107">
    <property type="entry name" value="HAT"/>
</dbReference>
<dbReference type="InParanoid" id="A0A251VSW2"/>
<dbReference type="Pfam" id="PF13428">
    <property type="entry name" value="TPR_14"/>
    <property type="match status" value="1"/>
</dbReference>
<dbReference type="GO" id="GO:0000398">
    <property type="term" value="P:mRNA splicing, via spliceosome"/>
    <property type="evidence" value="ECO:0000318"/>
    <property type="project" value="GO_Central"/>
</dbReference>
<name>A0A251VSW2_HELAN</name>
<dbReference type="Proteomes" id="UP000215914">
    <property type="component" value="Chromosome 1"/>
</dbReference>
<accession>A0A251VSW2</accession>
<dbReference type="STRING" id="4232.A0A251VSW2"/>
<dbReference type="InterPro" id="IPR045075">
    <property type="entry name" value="Syf1-like"/>
</dbReference>
<dbReference type="GO" id="GO:0080188">
    <property type="term" value="P:gene silencing by siRNA-directed DNA methylation"/>
    <property type="evidence" value="ECO:0000318"/>
    <property type="project" value="GO_Central"/>
</dbReference>
<sequence length="346" mass="38582">MLCGMRLNMKSSDCVSGFTVYLTALNMKSTSIADVLNIKKVSLLLKSVIRTNPKHPAGWIKSARLEEDAGKIRKARELIRKGCEEFPKNEDVWMEACRLVNPDEAKGVIARGVKAIPNSVKLWIQAARLEHDAANKNRVLRMGLEKIPDSVRLWKALVELAANEDDAKLLLQRAVECCPLHVELWLALARLEKYDAARKLLNKAREKLPKERAIWIAVAKLEEAFGNTFTVGKIIERGIGALQREGVEIDREAWMKEAEAAEWVGFVWTCNAIISNTIGIGVEEEEDRKATWLADAEECKKRGSIETARAIYGCANAVFKSKKLCIGSVSHNIVDFVALIGVCLNC</sequence>
<dbReference type="GO" id="GO:0000244">
    <property type="term" value="P:spliceosomal tri-snRNP complex assembly"/>
    <property type="evidence" value="ECO:0000318"/>
    <property type="project" value="GO_Central"/>
</dbReference>
<dbReference type="AlphaFoldDB" id="A0A251VSW2"/>
<dbReference type="InterPro" id="IPR011990">
    <property type="entry name" value="TPR-like_helical_dom_sf"/>
</dbReference>
<dbReference type="FunFam" id="1.25.40.10:FF:000384">
    <property type="entry name" value="Probable pre-mRNA splicing factor prp1"/>
    <property type="match status" value="1"/>
</dbReference>
<reference evidence="3" key="2">
    <citation type="submission" date="2017-02" db="EMBL/GenBank/DDBJ databases">
        <title>Sunflower complete genome.</title>
        <authorList>
            <person name="Langlade N."/>
            <person name="Munos S."/>
        </authorList>
    </citation>
    <scope>NUCLEOTIDE SEQUENCE [LARGE SCALE GENOMIC DNA]</scope>
    <source>
        <tissue evidence="3">Leaves</tissue>
    </source>
</reference>
<dbReference type="OMA" id="RNTICIG"/>
<keyword evidence="4" id="KW-1185">Reference proteome</keyword>
<dbReference type="SMART" id="SM00386">
    <property type="entry name" value="HAT"/>
    <property type="match status" value="5"/>
</dbReference>
<protein>
    <submittedName>
        <fullName evidence="3">Putative tetratricopeptide-like helical domain, Pre-mRNA-processing factor 6/Prp1/STA1</fullName>
    </submittedName>
    <submittedName>
        <fullName evidence="2">Tetratricopeptide-like helical domain superfamily, pre-mRNA-processing factor 6/Prp1/STA1</fullName>
    </submittedName>
</protein>
<dbReference type="SUPFAM" id="SSF48452">
    <property type="entry name" value="TPR-like"/>
    <property type="match status" value="2"/>
</dbReference>
<evidence type="ECO:0000313" key="4">
    <source>
        <dbReference type="Proteomes" id="UP000215914"/>
    </source>
</evidence>
<dbReference type="GO" id="GO:2000636">
    <property type="term" value="P:positive regulation of primary miRNA processing"/>
    <property type="evidence" value="ECO:0000318"/>
    <property type="project" value="GO_Central"/>
</dbReference>
<reference evidence="2 4" key="1">
    <citation type="journal article" date="2017" name="Nature">
        <title>The sunflower genome provides insights into oil metabolism, flowering and Asterid evolution.</title>
        <authorList>
            <person name="Badouin H."/>
            <person name="Gouzy J."/>
            <person name="Grassa C.J."/>
            <person name="Murat F."/>
            <person name="Staton S.E."/>
            <person name="Cottret L."/>
            <person name="Lelandais-Briere C."/>
            <person name="Owens G.L."/>
            <person name="Carrere S."/>
            <person name="Mayjonade B."/>
            <person name="Legrand L."/>
            <person name="Gill N."/>
            <person name="Kane N.C."/>
            <person name="Bowers J.E."/>
            <person name="Hubner S."/>
            <person name="Bellec A."/>
            <person name="Berard A."/>
            <person name="Berges H."/>
            <person name="Blanchet N."/>
            <person name="Boniface M.C."/>
            <person name="Brunel D."/>
            <person name="Catrice O."/>
            <person name="Chaidir N."/>
            <person name="Claudel C."/>
            <person name="Donnadieu C."/>
            <person name="Faraut T."/>
            <person name="Fievet G."/>
            <person name="Helmstetter N."/>
            <person name="King M."/>
            <person name="Knapp S.J."/>
            <person name="Lai Z."/>
            <person name="Le Paslier M.C."/>
            <person name="Lippi Y."/>
            <person name="Lorenzon L."/>
            <person name="Mandel J.R."/>
            <person name="Marage G."/>
            <person name="Marchand G."/>
            <person name="Marquand E."/>
            <person name="Bret-Mestries E."/>
            <person name="Morien E."/>
            <person name="Nambeesan S."/>
            <person name="Nguyen T."/>
            <person name="Pegot-Espagnet P."/>
            <person name="Pouilly N."/>
            <person name="Raftis F."/>
            <person name="Sallet E."/>
            <person name="Schiex T."/>
            <person name="Thomas J."/>
            <person name="Vandecasteele C."/>
            <person name="Vares D."/>
            <person name="Vear F."/>
            <person name="Vautrin S."/>
            <person name="Crespi M."/>
            <person name="Mangin B."/>
            <person name="Burke J.M."/>
            <person name="Salse J."/>
            <person name="Munos S."/>
            <person name="Vincourt P."/>
            <person name="Rieseberg L.H."/>
            <person name="Langlade N.B."/>
        </authorList>
    </citation>
    <scope>NUCLEOTIDE SEQUENCE [LARGE SCALE GENOMIC DNA]</scope>
    <source>
        <strain evidence="4">cv. SF193</strain>
        <tissue evidence="2">Leaves</tissue>
    </source>
</reference>
<evidence type="ECO:0000313" key="2">
    <source>
        <dbReference type="EMBL" id="KAF5823127.1"/>
    </source>
</evidence>
<evidence type="ECO:0000313" key="3">
    <source>
        <dbReference type="EMBL" id="OTG37831.1"/>
    </source>
</evidence>
<gene>
    <name evidence="3" type="ORF">HannXRQ_Chr01g0023131</name>
    <name evidence="2" type="ORF">HanXRQr2_Chr01g0034961</name>
</gene>
<keyword evidence="1" id="KW-0677">Repeat</keyword>
<reference evidence="2" key="3">
    <citation type="submission" date="2020-06" db="EMBL/GenBank/DDBJ databases">
        <title>Helianthus annuus Genome sequencing and assembly Release 2.</title>
        <authorList>
            <person name="Gouzy J."/>
            <person name="Langlade N."/>
            <person name="Munos S."/>
        </authorList>
    </citation>
    <scope>NUCLEOTIDE SEQUENCE</scope>
    <source>
        <tissue evidence="2">Leaves</tissue>
    </source>
</reference>
<proteinExistence type="predicted"/>
<dbReference type="EMBL" id="MNCJ02000316">
    <property type="protein sequence ID" value="KAF5823127.1"/>
    <property type="molecule type" value="Genomic_DNA"/>
</dbReference>
<dbReference type="Gene3D" id="1.25.40.10">
    <property type="entry name" value="Tetratricopeptide repeat domain"/>
    <property type="match status" value="2"/>
</dbReference>
<dbReference type="GO" id="GO:0046540">
    <property type="term" value="C:U4/U6 x U5 tri-snRNP complex"/>
    <property type="evidence" value="ECO:0000318"/>
    <property type="project" value="GO_Central"/>
</dbReference>
<dbReference type="PANTHER" id="PTHR11246:SF1">
    <property type="entry name" value="PRE-MRNA-PROCESSING FACTOR 6"/>
    <property type="match status" value="1"/>
</dbReference>
<evidence type="ECO:0000256" key="1">
    <source>
        <dbReference type="ARBA" id="ARBA00022737"/>
    </source>
</evidence>